<dbReference type="InterPro" id="IPR003656">
    <property type="entry name" value="Znf_BED"/>
</dbReference>
<dbReference type="Proteomes" id="UP000596660">
    <property type="component" value="Unplaced"/>
</dbReference>
<dbReference type="AlphaFoldDB" id="A0A803NC58"/>
<keyword evidence="8" id="KW-1185">Reference proteome</keyword>
<dbReference type="PROSITE" id="PS50808">
    <property type="entry name" value="ZF_BED"/>
    <property type="match status" value="1"/>
</dbReference>
<feature type="domain" description="BED-type" evidence="6">
    <location>
        <begin position="58"/>
        <end position="117"/>
    </location>
</feature>
<organism evidence="7 8">
    <name type="scientific">Chenopodium quinoa</name>
    <name type="common">Quinoa</name>
    <dbReference type="NCBI Taxonomy" id="63459"/>
    <lineage>
        <taxon>Eukaryota</taxon>
        <taxon>Viridiplantae</taxon>
        <taxon>Streptophyta</taxon>
        <taxon>Embryophyta</taxon>
        <taxon>Tracheophyta</taxon>
        <taxon>Spermatophyta</taxon>
        <taxon>Magnoliopsida</taxon>
        <taxon>eudicotyledons</taxon>
        <taxon>Gunneridae</taxon>
        <taxon>Pentapetalae</taxon>
        <taxon>Caryophyllales</taxon>
        <taxon>Chenopodiaceae</taxon>
        <taxon>Chenopodioideae</taxon>
        <taxon>Atripliceae</taxon>
        <taxon>Chenopodium</taxon>
    </lineage>
</organism>
<dbReference type="GO" id="GO:0008270">
    <property type="term" value="F:zinc ion binding"/>
    <property type="evidence" value="ECO:0007669"/>
    <property type="project" value="UniProtKB-KW"/>
</dbReference>
<evidence type="ECO:0000256" key="4">
    <source>
        <dbReference type="PROSITE-ProRule" id="PRU00027"/>
    </source>
</evidence>
<evidence type="ECO:0000256" key="2">
    <source>
        <dbReference type="ARBA" id="ARBA00022771"/>
    </source>
</evidence>
<evidence type="ECO:0000313" key="7">
    <source>
        <dbReference type="EnsemblPlants" id="AUR62043672-RA:cds"/>
    </source>
</evidence>
<sequence>MDWILYEESVMTPDPQEPEADFFSSQEEATHVSPEVPESTTFEKDVTIAEPNSAVLDKRRSLVWKEFLMIDMVECTDGKSRCICKHCQSSSFNANSRYGTGNMKRHLSKCTPYQNSLKNKGGATDDKGVHTEEVGSEPVESVSAVNECRSMIVHPFKDVNQDENTKDLKESNPTEEGNISKESEESDMGEDFKLVRLVPVSKQNSLLTKDALESQPTPKKRCRDVVEEDDDVKLAIRKPRTNKRLASQSIEESDVKPDVKPAVRRVRGSKVKEVVEVLNIEEE</sequence>
<keyword evidence="1" id="KW-0479">Metal-binding</keyword>
<feature type="compositionally biased region" description="Basic and acidic residues" evidence="5">
    <location>
        <begin position="157"/>
        <end position="183"/>
    </location>
</feature>
<feature type="region of interest" description="Disordered" evidence="5">
    <location>
        <begin position="115"/>
        <end position="141"/>
    </location>
</feature>
<dbReference type="EnsemblPlants" id="AUR62043672-RA">
    <property type="protein sequence ID" value="AUR62043672-RA:cds"/>
    <property type="gene ID" value="AUR62043672"/>
</dbReference>
<evidence type="ECO:0000256" key="3">
    <source>
        <dbReference type="ARBA" id="ARBA00022833"/>
    </source>
</evidence>
<name>A0A803NC58_CHEQI</name>
<dbReference type="Gramene" id="AUR62043672-RA">
    <property type="protein sequence ID" value="AUR62043672-RA:cds"/>
    <property type="gene ID" value="AUR62043672"/>
</dbReference>
<evidence type="ECO:0000313" key="8">
    <source>
        <dbReference type="Proteomes" id="UP000596660"/>
    </source>
</evidence>
<dbReference type="GO" id="GO:1990837">
    <property type="term" value="F:sequence-specific double-stranded DNA binding"/>
    <property type="evidence" value="ECO:0007669"/>
    <property type="project" value="TreeGrafter"/>
</dbReference>
<feature type="region of interest" description="Disordered" evidence="5">
    <location>
        <begin position="157"/>
        <end position="190"/>
    </location>
</feature>
<dbReference type="PANTHER" id="PTHR34396:SF25">
    <property type="entry name" value="BOUNDARY ELEMENT ASSOCIATED FACTOR"/>
    <property type="match status" value="1"/>
</dbReference>
<keyword evidence="3" id="KW-0862">Zinc</keyword>
<evidence type="ECO:0000256" key="5">
    <source>
        <dbReference type="SAM" id="MobiDB-lite"/>
    </source>
</evidence>
<reference evidence="7" key="1">
    <citation type="journal article" date="2017" name="Nature">
        <title>The genome of Chenopodium quinoa.</title>
        <authorList>
            <person name="Jarvis D.E."/>
            <person name="Ho Y.S."/>
            <person name="Lightfoot D.J."/>
            <person name="Schmoeckel S.M."/>
            <person name="Li B."/>
            <person name="Borm T.J.A."/>
            <person name="Ohyanagi H."/>
            <person name="Mineta K."/>
            <person name="Michell C.T."/>
            <person name="Saber N."/>
            <person name="Kharbatia N.M."/>
            <person name="Rupper R.R."/>
            <person name="Sharp A.R."/>
            <person name="Dally N."/>
            <person name="Boughton B.A."/>
            <person name="Woo Y.H."/>
            <person name="Gao G."/>
            <person name="Schijlen E.G.W.M."/>
            <person name="Guo X."/>
            <person name="Momin A.A."/>
            <person name="Negrao S."/>
            <person name="Al-Babili S."/>
            <person name="Gehring C."/>
            <person name="Roessner U."/>
            <person name="Jung C."/>
            <person name="Murphy K."/>
            <person name="Arold S.T."/>
            <person name="Gojobori T."/>
            <person name="van der Linden C.G."/>
            <person name="van Loo E.N."/>
            <person name="Jellen E.N."/>
            <person name="Maughan P.J."/>
            <person name="Tester M."/>
        </authorList>
    </citation>
    <scope>NUCLEOTIDE SEQUENCE [LARGE SCALE GENOMIC DNA]</scope>
    <source>
        <strain evidence="7">cv. PI 614886</strain>
    </source>
</reference>
<keyword evidence="2 4" id="KW-0863">Zinc-finger</keyword>
<dbReference type="InterPro" id="IPR053031">
    <property type="entry name" value="Cuticle_assoc_protein"/>
</dbReference>
<dbReference type="SMART" id="SM00614">
    <property type="entry name" value="ZnF_BED"/>
    <property type="match status" value="1"/>
</dbReference>
<dbReference type="PANTHER" id="PTHR34396">
    <property type="entry name" value="OS03G0264950 PROTEIN-RELATED"/>
    <property type="match status" value="1"/>
</dbReference>
<dbReference type="GO" id="GO:0006357">
    <property type="term" value="P:regulation of transcription by RNA polymerase II"/>
    <property type="evidence" value="ECO:0007669"/>
    <property type="project" value="TreeGrafter"/>
</dbReference>
<dbReference type="GO" id="GO:0005634">
    <property type="term" value="C:nucleus"/>
    <property type="evidence" value="ECO:0007669"/>
    <property type="project" value="TreeGrafter"/>
</dbReference>
<feature type="region of interest" description="Disordered" evidence="5">
    <location>
        <begin position="13"/>
        <end position="41"/>
    </location>
</feature>
<reference evidence="7" key="2">
    <citation type="submission" date="2021-03" db="UniProtKB">
        <authorList>
            <consortium name="EnsemblPlants"/>
        </authorList>
    </citation>
    <scope>IDENTIFICATION</scope>
</reference>
<accession>A0A803NC58</accession>
<proteinExistence type="predicted"/>
<evidence type="ECO:0000256" key="1">
    <source>
        <dbReference type="ARBA" id="ARBA00022723"/>
    </source>
</evidence>
<evidence type="ECO:0000259" key="6">
    <source>
        <dbReference type="PROSITE" id="PS50808"/>
    </source>
</evidence>
<feature type="compositionally biased region" description="Basic and acidic residues" evidence="5">
    <location>
        <begin position="123"/>
        <end position="133"/>
    </location>
</feature>
<protein>
    <recommendedName>
        <fullName evidence="6">BED-type domain-containing protein</fullName>
    </recommendedName>
</protein>